<evidence type="ECO:0000256" key="4">
    <source>
        <dbReference type="ARBA" id="ARBA00022705"/>
    </source>
</evidence>
<evidence type="ECO:0000313" key="13">
    <source>
        <dbReference type="EMBL" id="SDO71751.1"/>
    </source>
</evidence>
<organism evidence="13 14">
    <name type="scientific">Clostridium gasigenes</name>
    <dbReference type="NCBI Taxonomy" id="94869"/>
    <lineage>
        <taxon>Bacteria</taxon>
        <taxon>Bacillati</taxon>
        <taxon>Bacillota</taxon>
        <taxon>Clostridia</taxon>
        <taxon>Eubacteriales</taxon>
        <taxon>Clostridiaceae</taxon>
        <taxon>Clostridium</taxon>
    </lineage>
</organism>
<dbReference type="GO" id="GO:0046872">
    <property type="term" value="F:metal ion binding"/>
    <property type="evidence" value="ECO:0007669"/>
    <property type="project" value="UniProtKB-KW"/>
</dbReference>
<dbReference type="STRING" id="94869.SAMN04488529_101202"/>
<feature type="domain" description="Nudix hydrolase" evidence="12">
    <location>
        <begin position="1"/>
        <end position="125"/>
    </location>
</feature>
<evidence type="ECO:0000256" key="9">
    <source>
        <dbReference type="ARBA" id="ARBA00023204"/>
    </source>
</evidence>
<dbReference type="GO" id="GO:0006260">
    <property type="term" value="P:DNA replication"/>
    <property type="evidence" value="ECO:0007669"/>
    <property type="project" value="UniProtKB-KW"/>
</dbReference>
<name>A0A1H0LUM2_9CLOT</name>
<proteinExistence type="inferred from homology"/>
<dbReference type="PANTHER" id="PTHR47707">
    <property type="entry name" value="8-OXO-DGTP DIPHOSPHATASE"/>
    <property type="match status" value="1"/>
</dbReference>
<dbReference type="GO" id="GO:0044715">
    <property type="term" value="F:8-oxo-dGDP phosphatase activity"/>
    <property type="evidence" value="ECO:0007669"/>
    <property type="project" value="TreeGrafter"/>
</dbReference>
<evidence type="ECO:0000256" key="1">
    <source>
        <dbReference type="ARBA" id="ARBA00001946"/>
    </source>
</evidence>
<comment type="cofactor">
    <cofactor evidence="1">
        <name>Mg(2+)</name>
        <dbReference type="ChEBI" id="CHEBI:18420"/>
    </cofactor>
</comment>
<dbReference type="PROSITE" id="PS51462">
    <property type="entry name" value="NUDIX"/>
    <property type="match status" value="1"/>
</dbReference>
<gene>
    <name evidence="13" type="ORF">SAMN04488529_101202</name>
</gene>
<evidence type="ECO:0000256" key="11">
    <source>
        <dbReference type="ARBA" id="ARBA00038905"/>
    </source>
</evidence>
<dbReference type="PANTHER" id="PTHR47707:SF1">
    <property type="entry name" value="NUDIX HYDROLASE FAMILY PROTEIN"/>
    <property type="match status" value="1"/>
</dbReference>
<dbReference type="CDD" id="cd03425">
    <property type="entry name" value="NUDIX_MutT_NudA_like"/>
    <property type="match status" value="1"/>
</dbReference>
<dbReference type="AlphaFoldDB" id="A0A1H0LUM2"/>
<evidence type="ECO:0000256" key="3">
    <source>
        <dbReference type="ARBA" id="ARBA00022457"/>
    </source>
</evidence>
<accession>A0A1H0LUM2</accession>
<evidence type="ECO:0000256" key="6">
    <source>
        <dbReference type="ARBA" id="ARBA00022763"/>
    </source>
</evidence>
<keyword evidence="3" id="KW-0515">Mutator protein</keyword>
<keyword evidence="8" id="KW-0460">Magnesium</keyword>
<keyword evidence="7" id="KW-0378">Hydrolase</keyword>
<evidence type="ECO:0000259" key="12">
    <source>
        <dbReference type="PROSITE" id="PS51462"/>
    </source>
</evidence>
<keyword evidence="4" id="KW-0235">DNA replication</keyword>
<dbReference type="Pfam" id="PF00293">
    <property type="entry name" value="NUDIX"/>
    <property type="match status" value="1"/>
</dbReference>
<dbReference type="GO" id="GO:0044716">
    <property type="term" value="F:8-oxo-GDP phosphatase activity"/>
    <property type="evidence" value="ECO:0007669"/>
    <property type="project" value="TreeGrafter"/>
</dbReference>
<dbReference type="RefSeq" id="WP_089964939.1">
    <property type="nucleotide sequence ID" value="NZ_FNJM01000001.1"/>
</dbReference>
<dbReference type="PRINTS" id="PR00502">
    <property type="entry name" value="NUDIXFAMILY"/>
</dbReference>
<dbReference type="EC" id="3.6.1.55" evidence="11"/>
<comment type="catalytic activity">
    <reaction evidence="10">
        <text>8-oxo-dGTP + H2O = 8-oxo-dGMP + diphosphate + H(+)</text>
        <dbReference type="Rhea" id="RHEA:31575"/>
        <dbReference type="ChEBI" id="CHEBI:15377"/>
        <dbReference type="ChEBI" id="CHEBI:15378"/>
        <dbReference type="ChEBI" id="CHEBI:33019"/>
        <dbReference type="ChEBI" id="CHEBI:63224"/>
        <dbReference type="ChEBI" id="CHEBI:77896"/>
        <dbReference type="EC" id="3.6.1.55"/>
    </reaction>
</comment>
<evidence type="ECO:0000256" key="10">
    <source>
        <dbReference type="ARBA" id="ARBA00035861"/>
    </source>
</evidence>
<dbReference type="Proteomes" id="UP000198597">
    <property type="component" value="Unassembled WGS sequence"/>
</dbReference>
<reference evidence="13 14" key="1">
    <citation type="submission" date="2016-10" db="EMBL/GenBank/DDBJ databases">
        <authorList>
            <person name="de Groot N.N."/>
        </authorList>
    </citation>
    <scope>NUCLEOTIDE SEQUENCE [LARGE SCALE GENOMIC DNA]</scope>
    <source>
        <strain evidence="13 14">DSM 12272</strain>
    </source>
</reference>
<dbReference type="InterPro" id="IPR020476">
    <property type="entry name" value="Nudix_hydrolase"/>
</dbReference>
<keyword evidence="9" id="KW-0234">DNA repair</keyword>
<evidence type="ECO:0000256" key="7">
    <source>
        <dbReference type="ARBA" id="ARBA00022801"/>
    </source>
</evidence>
<keyword evidence="5" id="KW-0479">Metal-binding</keyword>
<comment type="similarity">
    <text evidence="2">Belongs to the Nudix hydrolase family.</text>
</comment>
<dbReference type="GO" id="GO:0006281">
    <property type="term" value="P:DNA repair"/>
    <property type="evidence" value="ECO:0007669"/>
    <property type="project" value="UniProtKB-KW"/>
</dbReference>
<dbReference type="InterPro" id="IPR047127">
    <property type="entry name" value="MutT-like"/>
</dbReference>
<dbReference type="OrthoDB" id="9810648at2"/>
<dbReference type="GO" id="GO:0035539">
    <property type="term" value="F:8-oxo-7,8-dihydrodeoxyguanosine triphosphate pyrophosphatase activity"/>
    <property type="evidence" value="ECO:0007669"/>
    <property type="project" value="UniProtKB-EC"/>
</dbReference>
<evidence type="ECO:0000256" key="2">
    <source>
        <dbReference type="ARBA" id="ARBA00005582"/>
    </source>
</evidence>
<sequence>MIKVVAGILQKDDKILIARKAPGKSLEGYFEFPGGKIEAGETPEESLVRELMEEMSIKVKVNKYVGESIYDYGNIIISLKGYTAEILEGEITLTDHDMYKWVTLSEINDYKLAPADIPLVEELVKLQSKG</sequence>
<evidence type="ECO:0000313" key="14">
    <source>
        <dbReference type="Proteomes" id="UP000198597"/>
    </source>
</evidence>
<protein>
    <recommendedName>
        <fullName evidence="11">8-oxo-dGTP diphosphatase</fullName>
        <ecNumber evidence="11">3.6.1.55</ecNumber>
    </recommendedName>
</protein>
<dbReference type="SUPFAM" id="SSF55811">
    <property type="entry name" value="Nudix"/>
    <property type="match status" value="1"/>
</dbReference>
<keyword evidence="14" id="KW-1185">Reference proteome</keyword>
<dbReference type="EMBL" id="FNJM01000001">
    <property type="protein sequence ID" value="SDO71751.1"/>
    <property type="molecule type" value="Genomic_DNA"/>
</dbReference>
<keyword evidence="6" id="KW-0227">DNA damage</keyword>
<dbReference type="Gene3D" id="3.90.79.10">
    <property type="entry name" value="Nucleoside Triphosphate Pyrophosphohydrolase"/>
    <property type="match status" value="1"/>
</dbReference>
<dbReference type="InterPro" id="IPR015797">
    <property type="entry name" value="NUDIX_hydrolase-like_dom_sf"/>
</dbReference>
<dbReference type="InterPro" id="IPR000086">
    <property type="entry name" value="NUDIX_hydrolase_dom"/>
</dbReference>
<evidence type="ECO:0000256" key="5">
    <source>
        <dbReference type="ARBA" id="ARBA00022723"/>
    </source>
</evidence>
<evidence type="ECO:0000256" key="8">
    <source>
        <dbReference type="ARBA" id="ARBA00022842"/>
    </source>
</evidence>
<dbReference type="GO" id="GO:0008413">
    <property type="term" value="F:8-oxo-7,8-dihydroguanosine triphosphate pyrophosphatase activity"/>
    <property type="evidence" value="ECO:0007669"/>
    <property type="project" value="TreeGrafter"/>
</dbReference>